<dbReference type="EMBL" id="VTZN01000033">
    <property type="protein sequence ID" value="KAA1250744.1"/>
    <property type="molecule type" value="Genomic_DNA"/>
</dbReference>
<proteinExistence type="predicted"/>
<dbReference type="RefSeq" id="WP_149653412.1">
    <property type="nucleotide sequence ID" value="NZ_VTZN01000033.1"/>
</dbReference>
<gene>
    <name evidence="2" type="ORF">F0Q45_07900</name>
</gene>
<keyword evidence="3" id="KW-1185">Reference proteome</keyword>
<comment type="caution">
    <text evidence="2">The sequence shown here is derived from an EMBL/GenBank/DDBJ whole genome shotgun (WGS) entry which is preliminary data.</text>
</comment>
<sequence>MGPAADGVGSSNRRIHVRFTPAKLKAFVAAPEEGSRSAASPRLHVNDDRPHRRGWCNQVGGLGRDRFWCASRPCAVAAEHPATRVIPRYLPLAARLAALRHGELDLSFMDEHPAGAEFDTTLLAREALGVPRS</sequence>
<evidence type="ECO:0000256" key="1">
    <source>
        <dbReference type="SAM" id="MobiDB-lite"/>
    </source>
</evidence>
<reference evidence="2 3" key="1">
    <citation type="submission" date="2019-09" db="EMBL/GenBank/DDBJ databases">
        <title>Report of infection by Mycobacterium simiae a patient suffering from pulmonary tuberculosis.</title>
        <authorList>
            <person name="Mohanty P.S."/>
            <person name="Bansal A.K."/>
            <person name="Singh H."/>
            <person name="Sharma S."/>
            <person name="Patil S.A."/>
            <person name="Upadhaya P."/>
            <person name="Singh P.K."/>
            <person name="Kumar D."/>
            <person name="Kumar S."/>
            <person name="Singh R.K."/>
            <person name="Chaudhary B."/>
        </authorList>
    </citation>
    <scope>NUCLEOTIDE SEQUENCE [LARGE SCALE GENOMIC DNA]</scope>
    <source>
        <strain evidence="2 3">JAL-560-SIM</strain>
    </source>
</reference>
<evidence type="ECO:0000313" key="2">
    <source>
        <dbReference type="EMBL" id="KAA1250744.1"/>
    </source>
</evidence>
<dbReference type="OrthoDB" id="3176554at2"/>
<organism evidence="2 3">
    <name type="scientific">Mycobacterium simiae</name>
    <name type="common">Mycobacterium habana</name>
    <dbReference type="NCBI Taxonomy" id="1784"/>
    <lineage>
        <taxon>Bacteria</taxon>
        <taxon>Bacillati</taxon>
        <taxon>Actinomycetota</taxon>
        <taxon>Actinomycetes</taxon>
        <taxon>Mycobacteriales</taxon>
        <taxon>Mycobacteriaceae</taxon>
        <taxon>Mycobacterium</taxon>
        <taxon>Mycobacterium simiae complex</taxon>
    </lineage>
</organism>
<dbReference type="Proteomes" id="UP000324701">
    <property type="component" value="Unassembled WGS sequence"/>
</dbReference>
<feature type="region of interest" description="Disordered" evidence="1">
    <location>
        <begin position="30"/>
        <end position="50"/>
    </location>
</feature>
<dbReference type="AlphaFoldDB" id="A0A5B1BTW2"/>
<accession>A0A5B1BTW2</accession>
<protein>
    <submittedName>
        <fullName evidence="2">Uncharacterized protein</fullName>
    </submittedName>
</protein>
<name>A0A5B1BTW2_MYCSI</name>
<evidence type="ECO:0000313" key="3">
    <source>
        <dbReference type="Proteomes" id="UP000324701"/>
    </source>
</evidence>